<protein>
    <submittedName>
        <fullName evidence="2">DUF192 domain-containing protein</fullName>
    </submittedName>
</protein>
<feature type="signal peptide" evidence="1">
    <location>
        <begin position="1"/>
        <end position="21"/>
    </location>
</feature>
<evidence type="ECO:0000256" key="1">
    <source>
        <dbReference type="SAM" id="SignalP"/>
    </source>
</evidence>
<evidence type="ECO:0000313" key="2">
    <source>
        <dbReference type="EMBL" id="MEY1661401.1"/>
    </source>
</evidence>
<gene>
    <name evidence="2" type="ORF">AB5I84_04480</name>
</gene>
<dbReference type="PANTHER" id="PTHR37953">
    <property type="entry name" value="UPF0127 PROTEIN MJ1496"/>
    <property type="match status" value="1"/>
</dbReference>
<dbReference type="Pfam" id="PF02643">
    <property type="entry name" value="DUF192"/>
    <property type="match status" value="1"/>
</dbReference>
<reference evidence="2 3" key="1">
    <citation type="submission" date="2024-07" db="EMBL/GenBank/DDBJ databases">
        <authorList>
            <person name="Ren Q."/>
        </authorList>
    </citation>
    <scope>NUCLEOTIDE SEQUENCE [LARGE SCALE GENOMIC DNA]</scope>
    <source>
        <strain evidence="2 3">REN37</strain>
    </source>
</reference>
<dbReference type="InterPro" id="IPR003795">
    <property type="entry name" value="DUF192"/>
</dbReference>
<accession>A0ABV4AEZ1</accession>
<comment type="caution">
    <text evidence="2">The sequence shown here is derived from an EMBL/GenBank/DDBJ whole genome shotgun (WGS) entry which is preliminary data.</text>
</comment>
<evidence type="ECO:0000313" key="3">
    <source>
        <dbReference type="Proteomes" id="UP001562065"/>
    </source>
</evidence>
<feature type="chain" id="PRO_5045375577" evidence="1">
    <location>
        <begin position="22"/>
        <end position="158"/>
    </location>
</feature>
<dbReference type="Gene3D" id="2.60.120.1140">
    <property type="entry name" value="Protein of unknown function DUF192"/>
    <property type="match status" value="1"/>
</dbReference>
<proteinExistence type="predicted"/>
<dbReference type="PANTHER" id="PTHR37953:SF1">
    <property type="entry name" value="UPF0127 PROTEIN MJ1496"/>
    <property type="match status" value="1"/>
</dbReference>
<keyword evidence="3" id="KW-1185">Reference proteome</keyword>
<dbReference type="RefSeq" id="WP_369454658.1">
    <property type="nucleotide sequence ID" value="NZ_JBGCUO010000001.1"/>
</dbReference>
<dbReference type="InterPro" id="IPR038695">
    <property type="entry name" value="Saro_0823-like_sf"/>
</dbReference>
<keyword evidence="1" id="KW-0732">Signal</keyword>
<dbReference type="Proteomes" id="UP001562065">
    <property type="component" value="Unassembled WGS sequence"/>
</dbReference>
<name>A0ABV4AEZ1_9GAMM</name>
<dbReference type="EMBL" id="JBGCUO010000001">
    <property type="protein sequence ID" value="MEY1661401.1"/>
    <property type="molecule type" value="Genomic_DNA"/>
</dbReference>
<sequence>MNGWRLLASVAIGAWAGVLGAAPAPTVALCPSGAAGERGPWHAELAATPAQRARGFRDRPAPDDHTLIYFLYRHDQTRTGFWMYQVEVPLDIAFISAAGEVLAIRTMVPCLGAPSSCPVYHAPAPYRAALEGAAGVMARRGLAVGDTLRRCVDAAASE</sequence>
<organism evidence="2 3">
    <name type="scientific">Isoalcanivorax beigongshangi</name>
    <dbReference type="NCBI Taxonomy" id="3238810"/>
    <lineage>
        <taxon>Bacteria</taxon>
        <taxon>Pseudomonadati</taxon>
        <taxon>Pseudomonadota</taxon>
        <taxon>Gammaproteobacteria</taxon>
        <taxon>Oceanospirillales</taxon>
        <taxon>Alcanivoracaceae</taxon>
        <taxon>Isoalcanivorax</taxon>
    </lineage>
</organism>